<dbReference type="EMBL" id="KQ769563">
    <property type="protein sequence ID" value="OAD52861.1"/>
    <property type="molecule type" value="Genomic_DNA"/>
</dbReference>
<dbReference type="InterPro" id="IPR029000">
    <property type="entry name" value="Cyclophilin-like_dom_sf"/>
</dbReference>
<dbReference type="PANTHER" id="PTHR45625:SF6">
    <property type="entry name" value="SPLICEOSOME-ASSOCIATED PROTEIN CWC27 HOMOLOG"/>
    <property type="match status" value="1"/>
</dbReference>
<reference evidence="8 9" key="1">
    <citation type="submission" date="2015-07" db="EMBL/GenBank/DDBJ databases">
        <title>The genome of Eufriesea mexicana.</title>
        <authorList>
            <person name="Pan H."/>
            <person name="Kapheim K."/>
        </authorList>
    </citation>
    <scope>NUCLEOTIDE SEQUENCE [LARGE SCALE GENOMIC DNA]</scope>
    <source>
        <strain evidence="8">0111107269</strain>
        <tissue evidence="8">Whole body</tissue>
    </source>
</reference>
<evidence type="ECO:0000256" key="1">
    <source>
        <dbReference type="ARBA" id="ARBA00004123"/>
    </source>
</evidence>
<evidence type="ECO:0000256" key="3">
    <source>
        <dbReference type="ARBA" id="ARBA00023242"/>
    </source>
</evidence>
<dbReference type="Proteomes" id="UP000250275">
    <property type="component" value="Unassembled WGS sequence"/>
</dbReference>
<dbReference type="InterPro" id="IPR044666">
    <property type="entry name" value="Cyclophilin_A-like"/>
</dbReference>
<keyword evidence="9" id="KW-1185">Reference proteome</keyword>
<comment type="subcellular location">
    <subcellularLocation>
        <location evidence="1">Nucleus</location>
    </subcellularLocation>
</comment>
<dbReference type="AlphaFoldDB" id="A0A310S8Y5"/>
<dbReference type="SUPFAM" id="SSF50891">
    <property type="entry name" value="Cyclophilin-like"/>
    <property type="match status" value="2"/>
</dbReference>
<keyword evidence="8" id="KW-0413">Isomerase</keyword>
<keyword evidence="3" id="KW-0539">Nucleus</keyword>
<comment type="subunit">
    <text evidence="6">Part of the activated spliceosome B/catalytic step 1 spliceosome, one of the forms of the spliceosome which has a well-formed active site but still cannot catalyze the branching reaction and is composed at least of 52 proteins, the U2, U5 and U6 snRNAs and the pre-mRNA. Recruited during early steps of activated spliceosome B maturation, it is probably one of the first proteins released from this complex as he matures to the spliceosome C complex. Component of the minor spliceosome, which splices U12-type introns.</text>
</comment>
<dbReference type="PROSITE" id="PS50072">
    <property type="entry name" value="CSA_PPIASE_2"/>
    <property type="match status" value="2"/>
</dbReference>
<proteinExistence type="inferred from homology"/>
<name>A0A310S8Y5_9HYME</name>
<dbReference type="Gene3D" id="2.40.100.10">
    <property type="entry name" value="Cyclophilin-like"/>
    <property type="match status" value="3"/>
</dbReference>
<gene>
    <name evidence="8" type="ORF">WN48_11380</name>
</gene>
<evidence type="ECO:0000313" key="9">
    <source>
        <dbReference type="Proteomes" id="UP000250275"/>
    </source>
</evidence>
<sequence>MQYFPATKIPSVSGCRQLPVGGYNENNFGDIKLELWVKGIPKASRNFIQLCVEGYWDDTIFHRIIKGFITQNGDPTGRISYEITFSSMRFNCYAGKDDNDSQFFFTLSSTPDLQNKHTLFGYNENNFGNIKLELWVKGIPKASRNFIQLCVEGYWDDTIFHRIIKGFITQNGDPTGRISYEITFSSMRFNCYAGKDDNDSQFFFTLSSTPDLQNKHTLFGKFTGETIYIMFKFGEALVDENDRSLYPSRLIKTIILNSPFADISRIIVQEKFSLDSIILYHEKFCYKDFNLVSFGEAAEEDEEESLMLNKKFSNQGKSARDYLTDSKLSS</sequence>
<evidence type="ECO:0000256" key="6">
    <source>
        <dbReference type="ARBA" id="ARBA00046368"/>
    </source>
</evidence>
<evidence type="ECO:0000256" key="2">
    <source>
        <dbReference type="ARBA" id="ARBA00007365"/>
    </source>
</evidence>
<organism evidence="8 9">
    <name type="scientific">Eufriesea mexicana</name>
    <dbReference type="NCBI Taxonomy" id="516756"/>
    <lineage>
        <taxon>Eukaryota</taxon>
        <taxon>Metazoa</taxon>
        <taxon>Ecdysozoa</taxon>
        <taxon>Arthropoda</taxon>
        <taxon>Hexapoda</taxon>
        <taxon>Insecta</taxon>
        <taxon>Pterygota</taxon>
        <taxon>Neoptera</taxon>
        <taxon>Endopterygota</taxon>
        <taxon>Hymenoptera</taxon>
        <taxon>Apocrita</taxon>
        <taxon>Aculeata</taxon>
        <taxon>Apoidea</taxon>
        <taxon>Anthophila</taxon>
        <taxon>Apidae</taxon>
        <taxon>Eufriesea</taxon>
    </lineage>
</organism>
<evidence type="ECO:0000259" key="7">
    <source>
        <dbReference type="PROSITE" id="PS50072"/>
    </source>
</evidence>
<feature type="domain" description="PPIase cyclophilin-type" evidence="7">
    <location>
        <begin position="24"/>
        <end position="121"/>
    </location>
</feature>
<feature type="domain" description="PPIase cyclophilin-type" evidence="7">
    <location>
        <begin position="123"/>
        <end position="263"/>
    </location>
</feature>
<dbReference type="GO" id="GO:0071013">
    <property type="term" value="C:catalytic step 2 spliceosome"/>
    <property type="evidence" value="ECO:0007669"/>
    <property type="project" value="TreeGrafter"/>
</dbReference>
<evidence type="ECO:0000256" key="4">
    <source>
        <dbReference type="ARBA" id="ARBA00040027"/>
    </source>
</evidence>
<accession>A0A310S8Y5</accession>
<protein>
    <recommendedName>
        <fullName evidence="4">Spliceosome-associated protein CWC27 homolog</fullName>
    </recommendedName>
    <alternativeName>
        <fullName evidence="5">Probable inactive peptidyl-prolyl cis-trans isomerase CWC27 homolog</fullName>
    </alternativeName>
</protein>
<evidence type="ECO:0000256" key="5">
    <source>
        <dbReference type="ARBA" id="ARBA00042090"/>
    </source>
</evidence>
<comment type="similarity">
    <text evidence="2">Belongs to the cyclophilin-type PPIase family.</text>
</comment>
<evidence type="ECO:0000313" key="8">
    <source>
        <dbReference type="EMBL" id="OAD52861.1"/>
    </source>
</evidence>
<dbReference type="GO" id="GO:0003755">
    <property type="term" value="F:peptidyl-prolyl cis-trans isomerase activity"/>
    <property type="evidence" value="ECO:0007669"/>
    <property type="project" value="InterPro"/>
</dbReference>
<dbReference type="PANTHER" id="PTHR45625">
    <property type="entry name" value="PEPTIDYL-PROLYL CIS-TRANS ISOMERASE-RELATED"/>
    <property type="match status" value="1"/>
</dbReference>
<dbReference type="InterPro" id="IPR002130">
    <property type="entry name" value="Cyclophilin-type_PPIase_dom"/>
</dbReference>
<dbReference type="Pfam" id="PF00160">
    <property type="entry name" value="Pro_isomerase"/>
    <property type="match status" value="2"/>
</dbReference>